<sequence length="71" mass="7934">MARTTSYEEASREAAILRDAIVAIENAERLPVLQRGERSQLYNAKTALEYALLRIAIDLLEQRIGTAEASE</sequence>
<evidence type="ECO:0000313" key="2">
    <source>
        <dbReference type="Proteomes" id="UP000192923"/>
    </source>
</evidence>
<organism evidence="1 2">
    <name type="scientific">Methylomagnum ishizawai</name>
    <dbReference type="NCBI Taxonomy" id="1760988"/>
    <lineage>
        <taxon>Bacteria</taxon>
        <taxon>Pseudomonadati</taxon>
        <taxon>Pseudomonadota</taxon>
        <taxon>Gammaproteobacteria</taxon>
        <taxon>Methylococcales</taxon>
        <taxon>Methylococcaceae</taxon>
        <taxon>Methylomagnum</taxon>
    </lineage>
</organism>
<dbReference type="EMBL" id="FXAM01000001">
    <property type="protein sequence ID" value="SMF95946.1"/>
    <property type="molecule type" value="Genomic_DNA"/>
</dbReference>
<name>A0A1Y6D048_9GAMM</name>
<keyword evidence="2" id="KW-1185">Reference proteome</keyword>
<dbReference type="RefSeq" id="WP_085214598.1">
    <property type="nucleotide sequence ID" value="NZ_FXAM01000001.1"/>
</dbReference>
<proteinExistence type="predicted"/>
<dbReference type="Proteomes" id="UP000192923">
    <property type="component" value="Unassembled WGS sequence"/>
</dbReference>
<gene>
    <name evidence="1" type="ORF">SAMN02949497_3324</name>
</gene>
<dbReference type="AlphaFoldDB" id="A0A1Y6D048"/>
<protein>
    <submittedName>
        <fullName evidence="1">Uncharacterized protein</fullName>
    </submittedName>
</protein>
<reference evidence="1 2" key="1">
    <citation type="submission" date="2016-12" db="EMBL/GenBank/DDBJ databases">
        <authorList>
            <person name="Song W.-J."/>
            <person name="Kurnit D.M."/>
        </authorList>
    </citation>
    <scope>NUCLEOTIDE SEQUENCE [LARGE SCALE GENOMIC DNA]</scope>
    <source>
        <strain evidence="1 2">175</strain>
    </source>
</reference>
<accession>A0A1Y6D048</accession>
<dbReference type="STRING" id="1760988.SAMN02949497_3324"/>
<evidence type="ECO:0000313" key="1">
    <source>
        <dbReference type="EMBL" id="SMF95946.1"/>
    </source>
</evidence>